<evidence type="ECO:0000313" key="1">
    <source>
        <dbReference type="Proteomes" id="UP000095287"/>
    </source>
</evidence>
<dbReference type="WBParaSite" id="L893_g1637.t1">
    <property type="protein sequence ID" value="L893_g1637.t1"/>
    <property type="gene ID" value="L893_g1637"/>
</dbReference>
<name>A0A1I7YHJ3_9BILA</name>
<protein>
    <submittedName>
        <fullName evidence="2">Secreted protein</fullName>
    </submittedName>
</protein>
<reference evidence="2" key="1">
    <citation type="submission" date="2016-11" db="UniProtKB">
        <authorList>
            <consortium name="WormBaseParasite"/>
        </authorList>
    </citation>
    <scope>IDENTIFICATION</scope>
</reference>
<dbReference type="Proteomes" id="UP000095287">
    <property type="component" value="Unplaced"/>
</dbReference>
<organism evidence="1 2">
    <name type="scientific">Steinernema glaseri</name>
    <dbReference type="NCBI Taxonomy" id="37863"/>
    <lineage>
        <taxon>Eukaryota</taxon>
        <taxon>Metazoa</taxon>
        <taxon>Ecdysozoa</taxon>
        <taxon>Nematoda</taxon>
        <taxon>Chromadorea</taxon>
        <taxon>Rhabditida</taxon>
        <taxon>Tylenchina</taxon>
        <taxon>Panagrolaimomorpha</taxon>
        <taxon>Strongyloidoidea</taxon>
        <taxon>Steinernematidae</taxon>
        <taxon>Steinernema</taxon>
    </lineage>
</organism>
<proteinExistence type="predicted"/>
<sequence length="96" mass="11020">MKLQVRRSVKSLPLSLSWLSIAHCGYYVLKTVSGWRQLCFRMTTCHQKPRNAFWQVDSEGSQIPCPISPLASLEIQSTYFWAPATTREMCAGIRRL</sequence>
<accession>A0A1I7YHJ3</accession>
<keyword evidence="1" id="KW-1185">Reference proteome</keyword>
<evidence type="ECO:0000313" key="2">
    <source>
        <dbReference type="WBParaSite" id="L893_g1637.t1"/>
    </source>
</evidence>
<dbReference type="AlphaFoldDB" id="A0A1I7YHJ3"/>